<accession>A0A6A6B0S5</accession>
<keyword evidence="4 11" id="KW-1133">Transmembrane helix</keyword>
<dbReference type="InterPro" id="IPR016187">
    <property type="entry name" value="CTDL_fold"/>
</dbReference>
<feature type="compositionally biased region" description="Low complexity" evidence="10">
    <location>
        <begin position="149"/>
        <end position="162"/>
    </location>
</feature>
<evidence type="ECO:0000259" key="12">
    <source>
        <dbReference type="Pfam" id="PF25506"/>
    </source>
</evidence>
<dbReference type="CDD" id="cd00037">
    <property type="entry name" value="CLECT"/>
    <property type="match status" value="1"/>
</dbReference>
<evidence type="ECO:0000256" key="2">
    <source>
        <dbReference type="ARBA" id="ARBA00022692"/>
    </source>
</evidence>
<reference evidence="13" key="1">
    <citation type="journal article" date="2020" name="Stud. Mycol.">
        <title>101 Dothideomycetes genomes: a test case for predicting lifestyles and emergence of pathogens.</title>
        <authorList>
            <person name="Haridas S."/>
            <person name="Albert R."/>
            <person name="Binder M."/>
            <person name="Bloem J."/>
            <person name="Labutti K."/>
            <person name="Salamov A."/>
            <person name="Andreopoulos B."/>
            <person name="Baker S."/>
            <person name="Barry K."/>
            <person name="Bills G."/>
            <person name="Bluhm B."/>
            <person name="Cannon C."/>
            <person name="Castanera R."/>
            <person name="Culley D."/>
            <person name="Daum C."/>
            <person name="Ezra D."/>
            <person name="Gonzalez J."/>
            <person name="Henrissat B."/>
            <person name="Kuo A."/>
            <person name="Liang C."/>
            <person name="Lipzen A."/>
            <person name="Lutzoni F."/>
            <person name="Magnuson J."/>
            <person name="Mondo S."/>
            <person name="Nolan M."/>
            <person name="Ohm R."/>
            <person name="Pangilinan J."/>
            <person name="Park H.-J."/>
            <person name="Ramirez L."/>
            <person name="Alfaro M."/>
            <person name="Sun H."/>
            <person name="Tritt A."/>
            <person name="Yoshinaga Y."/>
            <person name="Zwiers L.-H."/>
            <person name="Turgeon B."/>
            <person name="Goodwin S."/>
            <person name="Spatafora J."/>
            <person name="Crous P."/>
            <person name="Grigoriev I."/>
        </authorList>
    </citation>
    <scope>NUCLEOTIDE SEQUENCE</scope>
    <source>
        <strain evidence="13">CBS 121167</strain>
    </source>
</reference>
<evidence type="ECO:0000256" key="9">
    <source>
        <dbReference type="ARBA" id="ARBA00039865"/>
    </source>
</evidence>
<dbReference type="InterPro" id="IPR051008">
    <property type="entry name" value="Telomere_Capping_Maintenance"/>
</dbReference>
<keyword evidence="2 11" id="KW-0812">Transmembrane</keyword>
<feature type="region of interest" description="Disordered" evidence="10">
    <location>
        <begin position="101"/>
        <end position="162"/>
    </location>
</feature>
<evidence type="ECO:0000256" key="4">
    <source>
        <dbReference type="ARBA" id="ARBA00022989"/>
    </source>
</evidence>
<dbReference type="GO" id="GO:0016020">
    <property type="term" value="C:membrane"/>
    <property type="evidence" value="ECO:0007669"/>
    <property type="project" value="UniProtKB-SubCell"/>
</dbReference>
<protein>
    <recommendedName>
        <fullName evidence="9">Maintenance of telomere capping protein 6</fullName>
    </recommendedName>
</protein>
<keyword evidence="6" id="KW-0325">Glycoprotein</keyword>
<dbReference type="GeneID" id="54300054"/>
<evidence type="ECO:0000256" key="3">
    <source>
        <dbReference type="ARBA" id="ARBA00022729"/>
    </source>
</evidence>
<comment type="subcellular location">
    <subcellularLocation>
        <location evidence="1">Membrane</location>
        <topology evidence="1">Single-pass type I membrane protein</topology>
    </subcellularLocation>
</comment>
<name>A0A6A6B0S5_9PEZI</name>
<dbReference type="Proteomes" id="UP000799438">
    <property type="component" value="Unassembled WGS sequence"/>
</dbReference>
<keyword evidence="14" id="KW-1185">Reference proteome</keyword>
<keyword evidence="3" id="KW-0732">Signal</keyword>
<dbReference type="PANTHER" id="PTHR35518">
    <property type="entry name" value="MAINTENANCE OF TELOMOERE CAPPING"/>
    <property type="match status" value="1"/>
</dbReference>
<dbReference type="PANTHER" id="PTHR35518:SF2">
    <property type="entry name" value="MAINTENANCE OF TELOMERE CAPPING PROTEIN 6"/>
    <property type="match status" value="1"/>
</dbReference>
<sequence>MASSQYAPAGGAVAVPPWNTAWLSQRDAAISIPINFVTRPAVSLTEACFSKNSYLDGPAGTCLSNLLATGYRSIIVDAYWDESRAVWSLCPAAIPEAAANDDDSTVQVVTSTSQAQLSSARMTGKAHRQARQTASGGSDSSSHQPATLAAPPATGRSTASSASPAALTTASLASGVAAEATAAAADSNRKSVLHIGPYTCSSGLSVSFIANLIADYLDATSDTLAASVLFLTINVHAASPSRSPTRPALAPASSAVPTANSTLSNLLENALSAYLYTPTLLREDRENLNSSWYAYNVGQGSRPNESYFSTTLNADETVSTADGWPSEGYLLFGPNHDRVLASFGRIDPQMEAYATDVDHSTIFPAGTFEARRDVTVTPSGSVADGCFFNANDTRLDNATNSSWATSSEGQIAAVESGNLYSPVTASISNITACGVSYLLNQSLGIDANTDYRPYRDIALSSMWSWAPGEPRNVTNRAADAQLLRCATMRAANNGRWVLTDCTEKYHMACRVPSEPYTWRISNSSAAYNDGETRCPEGTYFDVPRTALENTYLLSALRESAAADPEAFDLDLALWIDFNSLDTPGCWVVGATTRCYYNEQGEEAESRLVIVPTVAAVIVFVLAALTVFVKCAANRQTSRRGRRRKGDEGWDYEGVPS</sequence>
<evidence type="ECO:0000256" key="8">
    <source>
        <dbReference type="ARBA" id="ARBA00038159"/>
    </source>
</evidence>
<feature type="compositionally biased region" description="Polar residues" evidence="10">
    <location>
        <begin position="131"/>
        <end position="145"/>
    </location>
</feature>
<feature type="domain" description="MTC6 partial TIM-barrel" evidence="12">
    <location>
        <begin position="20"/>
        <end position="458"/>
    </location>
</feature>
<dbReference type="SUPFAM" id="SSF56436">
    <property type="entry name" value="C-type lectin-like"/>
    <property type="match status" value="1"/>
</dbReference>
<evidence type="ECO:0000256" key="11">
    <source>
        <dbReference type="SAM" id="Phobius"/>
    </source>
</evidence>
<dbReference type="RefSeq" id="XP_033392876.1">
    <property type="nucleotide sequence ID" value="XM_033542557.1"/>
</dbReference>
<dbReference type="InterPro" id="IPR057530">
    <property type="entry name" value="TIM-barrel_MTC6"/>
</dbReference>
<keyword evidence="5 11" id="KW-0472">Membrane</keyword>
<evidence type="ECO:0000256" key="1">
    <source>
        <dbReference type="ARBA" id="ARBA00004479"/>
    </source>
</evidence>
<evidence type="ECO:0000256" key="6">
    <source>
        <dbReference type="ARBA" id="ARBA00023180"/>
    </source>
</evidence>
<comment type="function">
    <text evidence="7">May be involved in telomere capping.</text>
</comment>
<gene>
    <name evidence="13" type="ORF">K452DRAFT_302193</name>
</gene>
<dbReference type="Pfam" id="PF25506">
    <property type="entry name" value="TIM-barrel_MTC6"/>
    <property type="match status" value="1"/>
</dbReference>
<comment type="similarity">
    <text evidence="8">Belongs to the MTC6 family.</text>
</comment>
<proteinExistence type="inferred from homology"/>
<evidence type="ECO:0000256" key="10">
    <source>
        <dbReference type="SAM" id="MobiDB-lite"/>
    </source>
</evidence>
<evidence type="ECO:0000256" key="7">
    <source>
        <dbReference type="ARBA" id="ARBA00037703"/>
    </source>
</evidence>
<evidence type="ECO:0000256" key="5">
    <source>
        <dbReference type="ARBA" id="ARBA00023136"/>
    </source>
</evidence>
<evidence type="ECO:0000313" key="13">
    <source>
        <dbReference type="EMBL" id="KAF2137158.1"/>
    </source>
</evidence>
<dbReference type="OrthoDB" id="5573651at2759"/>
<feature type="transmembrane region" description="Helical" evidence="11">
    <location>
        <begin position="607"/>
        <end position="632"/>
    </location>
</feature>
<organism evidence="13 14">
    <name type="scientific">Aplosporella prunicola CBS 121167</name>
    <dbReference type="NCBI Taxonomy" id="1176127"/>
    <lineage>
        <taxon>Eukaryota</taxon>
        <taxon>Fungi</taxon>
        <taxon>Dikarya</taxon>
        <taxon>Ascomycota</taxon>
        <taxon>Pezizomycotina</taxon>
        <taxon>Dothideomycetes</taxon>
        <taxon>Dothideomycetes incertae sedis</taxon>
        <taxon>Botryosphaeriales</taxon>
        <taxon>Aplosporellaceae</taxon>
        <taxon>Aplosporella</taxon>
    </lineage>
</organism>
<dbReference type="AlphaFoldDB" id="A0A6A6B0S5"/>
<feature type="compositionally biased region" description="Polar residues" evidence="10">
    <location>
        <begin position="105"/>
        <end position="121"/>
    </location>
</feature>
<dbReference type="EMBL" id="ML995506">
    <property type="protein sequence ID" value="KAF2137158.1"/>
    <property type="molecule type" value="Genomic_DNA"/>
</dbReference>
<evidence type="ECO:0000313" key="14">
    <source>
        <dbReference type="Proteomes" id="UP000799438"/>
    </source>
</evidence>